<dbReference type="EMBL" id="LN650648">
    <property type="protein sequence ID" value="CEI72363.1"/>
    <property type="molecule type" value="Genomic_DNA"/>
</dbReference>
<evidence type="ECO:0000256" key="1">
    <source>
        <dbReference type="ARBA" id="ARBA00007435"/>
    </source>
</evidence>
<evidence type="ECO:0000313" key="4">
    <source>
        <dbReference type="Proteomes" id="UP000245695"/>
    </source>
</evidence>
<gene>
    <name evidence="3" type="ORF">FRIFI_0820</name>
</gene>
<evidence type="ECO:0000259" key="2">
    <source>
        <dbReference type="PROSITE" id="PS50164"/>
    </source>
</evidence>
<dbReference type="PANTHER" id="PTHR34477:SF1">
    <property type="entry name" value="UPF0213 PROTEIN YHBQ"/>
    <property type="match status" value="1"/>
</dbReference>
<name>A0A2P2BPT6_9FIRM</name>
<dbReference type="PANTHER" id="PTHR34477">
    <property type="entry name" value="UPF0213 PROTEIN YHBQ"/>
    <property type="match status" value="1"/>
</dbReference>
<dbReference type="KEGG" id="rhom:FRIFI_0820"/>
<organism evidence="3 4">
    <name type="scientific">Romboutsia hominis</name>
    <dbReference type="NCBI Taxonomy" id="1507512"/>
    <lineage>
        <taxon>Bacteria</taxon>
        <taxon>Bacillati</taxon>
        <taxon>Bacillota</taxon>
        <taxon>Clostridia</taxon>
        <taxon>Peptostreptococcales</taxon>
        <taxon>Peptostreptococcaceae</taxon>
        <taxon>Romboutsia</taxon>
    </lineage>
</organism>
<accession>A0A2P2BPT6</accession>
<dbReference type="PROSITE" id="PS50164">
    <property type="entry name" value="GIY_YIG"/>
    <property type="match status" value="1"/>
</dbReference>
<dbReference type="Gene3D" id="3.40.1440.10">
    <property type="entry name" value="GIY-YIG endonuclease"/>
    <property type="match status" value="1"/>
</dbReference>
<sequence length="102" mass="12385">MHFTYIIRCRDNSLYTGYTTDVIRRMKEHEKGINSKYTRSRGFLKLEVCFVSDTKSKAMKLESYIKKLSRNKKLWLIENNEEFVNELEDKEEYKIYKEEALK</sequence>
<proteinExistence type="inferred from homology"/>
<feature type="domain" description="GIY-YIG" evidence="2">
    <location>
        <begin position="1"/>
        <end position="75"/>
    </location>
</feature>
<dbReference type="InterPro" id="IPR000305">
    <property type="entry name" value="GIY-YIG_endonuc"/>
</dbReference>
<keyword evidence="4" id="KW-1185">Reference proteome</keyword>
<dbReference type="InterPro" id="IPR050190">
    <property type="entry name" value="UPF0213_domain"/>
</dbReference>
<dbReference type="AlphaFoldDB" id="A0A2P2BPT6"/>
<dbReference type="InterPro" id="IPR035901">
    <property type="entry name" value="GIY-YIG_endonuc_sf"/>
</dbReference>
<reference evidence="3 4" key="1">
    <citation type="submission" date="2014-09" db="EMBL/GenBank/DDBJ databases">
        <authorList>
            <person name="Hornung B.V."/>
        </authorList>
    </citation>
    <scope>NUCLEOTIDE SEQUENCE [LARGE SCALE GENOMIC DNA]</scope>
    <source>
        <strain evidence="3 4">FRIFI</strain>
    </source>
</reference>
<comment type="similarity">
    <text evidence="1">Belongs to the UPF0213 family.</text>
</comment>
<dbReference type="Proteomes" id="UP000245695">
    <property type="component" value="Chromosome 1"/>
</dbReference>
<evidence type="ECO:0000313" key="3">
    <source>
        <dbReference type="EMBL" id="CEI72363.1"/>
    </source>
</evidence>
<dbReference type="CDD" id="cd10456">
    <property type="entry name" value="GIY-YIG_UPF0213"/>
    <property type="match status" value="1"/>
</dbReference>
<dbReference type="Pfam" id="PF01541">
    <property type="entry name" value="GIY-YIG"/>
    <property type="match status" value="1"/>
</dbReference>
<dbReference type="RefSeq" id="WP_092926701.1">
    <property type="nucleotide sequence ID" value="NZ_FJTZ01000012.1"/>
</dbReference>
<protein>
    <submittedName>
        <fullName evidence="3">GIY-YIG catalytic domain</fullName>
    </submittedName>
</protein>
<dbReference type="SUPFAM" id="SSF82771">
    <property type="entry name" value="GIY-YIG endonuclease"/>
    <property type="match status" value="1"/>
</dbReference>